<dbReference type="SUPFAM" id="SSF55874">
    <property type="entry name" value="ATPase domain of HSP90 chaperone/DNA topoisomerase II/histidine kinase"/>
    <property type="match status" value="1"/>
</dbReference>
<keyword evidence="5" id="KW-0418">Kinase</keyword>
<keyword evidence="3" id="KW-0597">Phosphoprotein</keyword>
<dbReference type="InterPro" id="IPR000700">
    <property type="entry name" value="PAS-assoc_C"/>
</dbReference>
<reference evidence="9 10" key="1">
    <citation type="submission" date="2024-08" db="EMBL/GenBank/DDBJ databases">
        <title>Halobellus sp. MBLA0158 whole genome sequence.</title>
        <authorList>
            <person name="Hwang C.Y."/>
            <person name="Cho E.-S."/>
            <person name="Seo M.-J."/>
        </authorList>
    </citation>
    <scope>NUCLEOTIDE SEQUENCE [LARGE SCALE GENOMIC DNA]</scope>
    <source>
        <strain evidence="9 10">MBLA0158</strain>
    </source>
</reference>
<dbReference type="PROSITE" id="PS50112">
    <property type="entry name" value="PAS"/>
    <property type="match status" value="3"/>
</dbReference>
<dbReference type="SMART" id="SM00091">
    <property type="entry name" value="PAS"/>
    <property type="match status" value="4"/>
</dbReference>
<evidence type="ECO:0000256" key="5">
    <source>
        <dbReference type="ARBA" id="ARBA00022777"/>
    </source>
</evidence>
<dbReference type="InterPro" id="IPR013656">
    <property type="entry name" value="PAS_4"/>
</dbReference>
<feature type="domain" description="PAS" evidence="7">
    <location>
        <begin position="250"/>
        <end position="320"/>
    </location>
</feature>
<gene>
    <name evidence="9" type="ORF">OS889_02275</name>
</gene>
<dbReference type="Gene3D" id="3.30.565.10">
    <property type="entry name" value="Histidine kinase-like ATPase, C-terminal domain"/>
    <property type="match status" value="1"/>
</dbReference>
<organism evidence="9 10">
    <name type="scientific">Halobellus rubicundus</name>
    <dbReference type="NCBI Taxonomy" id="2996466"/>
    <lineage>
        <taxon>Archaea</taxon>
        <taxon>Methanobacteriati</taxon>
        <taxon>Methanobacteriota</taxon>
        <taxon>Stenosarchaea group</taxon>
        <taxon>Halobacteria</taxon>
        <taxon>Halobacteriales</taxon>
        <taxon>Haloferacaceae</taxon>
        <taxon>Halobellus</taxon>
    </lineage>
</organism>
<dbReference type="PRINTS" id="PR00344">
    <property type="entry name" value="BCTRLSENSOR"/>
</dbReference>
<dbReference type="InterPro" id="IPR052162">
    <property type="entry name" value="Sensor_kinase/Photoreceptor"/>
</dbReference>
<evidence type="ECO:0000256" key="2">
    <source>
        <dbReference type="ARBA" id="ARBA00012438"/>
    </source>
</evidence>
<dbReference type="CDD" id="cd00075">
    <property type="entry name" value="HATPase"/>
    <property type="match status" value="1"/>
</dbReference>
<dbReference type="EMBL" id="JBGNYA010000001">
    <property type="protein sequence ID" value="MFA1609836.1"/>
    <property type="molecule type" value="Genomic_DNA"/>
</dbReference>
<dbReference type="SUPFAM" id="SSF55781">
    <property type="entry name" value="GAF domain-like"/>
    <property type="match status" value="1"/>
</dbReference>
<dbReference type="AlphaFoldDB" id="A0ABD5MCT3"/>
<feature type="domain" description="Histidine kinase" evidence="6">
    <location>
        <begin position="776"/>
        <end position="985"/>
    </location>
</feature>
<proteinExistence type="predicted"/>
<evidence type="ECO:0000256" key="4">
    <source>
        <dbReference type="ARBA" id="ARBA00022679"/>
    </source>
</evidence>
<dbReference type="InterPro" id="IPR003594">
    <property type="entry name" value="HATPase_dom"/>
</dbReference>
<evidence type="ECO:0000313" key="9">
    <source>
        <dbReference type="EMBL" id="MFA1609836.1"/>
    </source>
</evidence>
<dbReference type="Pfam" id="PF13426">
    <property type="entry name" value="PAS_9"/>
    <property type="match status" value="1"/>
</dbReference>
<dbReference type="PANTHER" id="PTHR43304:SF1">
    <property type="entry name" value="PAC DOMAIN-CONTAINING PROTEIN"/>
    <property type="match status" value="1"/>
</dbReference>
<sequence length="985" mass="106274">MSPVSETHALSVRPYVDGEYTATRDELESVLETLAARTELAIGELADAAAFGADSPSRKDAGAIVFAADAVPERIDRPTVWVSADAAAAARALDAGAVDALTWTPGDDPALLAAKAERAFGSVGGSGAGTDPDRAVGTDSGPVRALERIDDGIIEVDGDDAVTYLNSAAAGFLDVDGADAVGASLWDVLTPASAEQIRGELREARETGEVTRVEVTTPDDRWFEVTIYPDDDGAAAYVREITAKRRGATDQTLYEYLVKTVGDAVYILDEEGRFIFVNDALCEITGYDREELLGSSVHLIKDDRTVEEAEDALRELLRGTDDSAEREISIAKLDVELITKDGERIPCTDRMTLRPLEDGSFSGTVGTLRDISRQRRRQRILNNLLEATQDMVAAETTTAVAERVVDVAANTIETDGAVVREHDAATDELVPIAASDGVAGTLGERPRYDADEGHVGTAFTEGRTVTAADEDHLPDTPIDASMYLPIGDSRVLSVGHRDEDGFSEDERRFLELLTATAESVFERVERDQERRRYEALVETVDDMLFTIDDEGAFTLVTESLAETLGTTRSRLVGTNIADVLDDDAVAERLVSLSGDSDAVETGLETRDGGVVPARISATPIAQPSGDGVVGTVQNIRELRLAQEEASRQHTRFSELFGSLTDPLVDLSFGGEEAEIHAANEPFVDLTDGTDDDLEGVPLADAGEVLPAEIRDALEDVSERETGIEREVRARTDGGVNAYLLRSVPYRSGDVERAFVVLTDVTEVKRQGTHLQVLHRLLRHNLRNRTNVIQGRADLIKSEADDDRLVDHATEIASACRSLVDTSETAQAIQRVLRNSDAESDRLSPEETESRLRRLVATTVGSDAVDVRVAVDVAARVRYDELVESALRELVENAIEYGTPEPDSVVEVAVTDTDEGTIRFAVTDDGPGIPETEWSVVAENREITQLQHASGLGLWLVKWVADARGGDLRLIAADGSGTTVAMDLPA</sequence>
<evidence type="ECO:0000259" key="8">
    <source>
        <dbReference type="PROSITE" id="PS50113"/>
    </source>
</evidence>
<dbReference type="InterPro" id="IPR003018">
    <property type="entry name" value="GAF"/>
</dbReference>
<evidence type="ECO:0000256" key="1">
    <source>
        <dbReference type="ARBA" id="ARBA00000085"/>
    </source>
</evidence>
<evidence type="ECO:0000259" key="6">
    <source>
        <dbReference type="PROSITE" id="PS50109"/>
    </source>
</evidence>
<dbReference type="InterPro" id="IPR000014">
    <property type="entry name" value="PAS"/>
</dbReference>
<dbReference type="Pfam" id="PF00989">
    <property type="entry name" value="PAS"/>
    <property type="match status" value="1"/>
</dbReference>
<feature type="domain" description="PAS" evidence="7">
    <location>
        <begin position="529"/>
        <end position="583"/>
    </location>
</feature>
<evidence type="ECO:0000313" key="10">
    <source>
        <dbReference type="Proteomes" id="UP001570511"/>
    </source>
</evidence>
<dbReference type="Gene3D" id="3.30.450.40">
    <property type="match status" value="1"/>
</dbReference>
<dbReference type="InterPro" id="IPR036890">
    <property type="entry name" value="HATPase_C_sf"/>
</dbReference>
<feature type="domain" description="PAC" evidence="8">
    <location>
        <begin position="331"/>
        <end position="383"/>
    </location>
</feature>
<dbReference type="NCBIfam" id="TIGR00229">
    <property type="entry name" value="sensory_box"/>
    <property type="match status" value="2"/>
</dbReference>
<comment type="catalytic activity">
    <reaction evidence="1">
        <text>ATP + protein L-histidine = ADP + protein N-phospho-L-histidine.</text>
        <dbReference type="EC" id="2.7.13.3"/>
    </reaction>
</comment>
<dbReference type="SMART" id="SM00086">
    <property type="entry name" value="PAC"/>
    <property type="match status" value="3"/>
</dbReference>
<feature type="domain" description="PAS" evidence="7">
    <location>
        <begin position="138"/>
        <end position="208"/>
    </location>
</feature>
<dbReference type="PROSITE" id="PS50113">
    <property type="entry name" value="PAC"/>
    <property type="match status" value="2"/>
</dbReference>
<dbReference type="InterPro" id="IPR001610">
    <property type="entry name" value="PAC"/>
</dbReference>
<dbReference type="InterPro" id="IPR035965">
    <property type="entry name" value="PAS-like_dom_sf"/>
</dbReference>
<dbReference type="PROSITE" id="PS50109">
    <property type="entry name" value="HIS_KIN"/>
    <property type="match status" value="1"/>
</dbReference>
<feature type="domain" description="PAC" evidence="8">
    <location>
        <begin position="597"/>
        <end position="647"/>
    </location>
</feature>
<dbReference type="Pfam" id="PF13185">
    <property type="entry name" value="GAF_2"/>
    <property type="match status" value="1"/>
</dbReference>
<dbReference type="RefSeq" id="WP_372386909.1">
    <property type="nucleotide sequence ID" value="NZ_JBGNYA010000001.1"/>
</dbReference>
<dbReference type="Proteomes" id="UP001570511">
    <property type="component" value="Unassembled WGS sequence"/>
</dbReference>
<dbReference type="GO" id="GO:0004673">
    <property type="term" value="F:protein histidine kinase activity"/>
    <property type="evidence" value="ECO:0007669"/>
    <property type="project" value="UniProtKB-EC"/>
</dbReference>
<dbReference type="InterPro" id="IPR029016">
    <property type="entry name" value="GAF-like_dom_sf"/>
</dbReference>
<dbReference type="Pfam" id="PF08448">
    <property type="entry name" value="PAS_4"/>
    <property type="match status" value="2"/>
</dbReference>
<dbReference type="PANTHER" id="PTHR43304">
    <property type="entry name" value="PHYTOCHROME-LIKE PROTEIN CPH1"/>
    <property type="match status" value="1"/>
</dbReference>
<dbReference type="CDD" id="cd00130">
    <property type="entry name" value="PAS"/>
    <property type="match status" value="2"/>
</dbReference>
<dbReference type="Gene3D" id="3.30.450.20">
    <property type="entry name" value="PAS domain"/>
    <property type="match status" value="4"/>
</dbReference>
<dbReference type="EC" id="2.7.13.3" evidence="2"/>
<keyword evidence="10" id="KW-1185">Reference proteome</keyword>
<protein>
    <recommendedName>
        <fullName evidence="2">histidine kinase</fullName>
        <ecNumber evidence="2">2.7.13.3</ecNumber>
    </recommendedName>
</protein>
<accession>A0ABD5MCT3</accession>
<dbReference type="InterPro" id="IPR004358">
    <property type="entry name" value="Sig_transdc_His_kin-like_C"/>
</dbReference>
<dbReference type="SMART" id="SM00387">
    <property type="entry name" value="HATPase_c"/>
    <property type="match status" value="1"/>
</dbReference>
<dbReference type="SUPFAM" id="SSF55785">
    <property type="entry name" value="PYP-like sensor domain (PAS domain)"/>
    <property type="match status" value="4"/>
</dbReference>
<keyword evidence="4" id="KW-0808">Transferase</keyword>
<name>A0ABD5MCT3_9EURY</name>
<evidence type="ECO:0000259" key="7">
    <source>
        <dbReference type="PROSITE" id="PS50112"/>
    </source>
</evidence>
<dbReference type="Pfam" id="PF02518">
    <property type="entry name" value="HATPase_c"/>
    <property type="match status" value="1"/>
</dbReference>
<dbReference type="InterPro" id="IPR005467">
    <property type="entry name" value="His_kinase_dom"/>
</dbReference>
<evidence type="ECO:0000256" key="3">
    <source>
        <dbReference type="ARBA" id="ARBA00022553"/>
    </source>
</evidence>
<comment type="caution">
    <text evidence="9">The sequence shown here is derived from an EMBL/GenBank/DDBJ whole genome shotgun (WGS) entry which is preliminary data.</text>
</comment>
<dbReference type="InterPro" id="IPR013767">
    <property type="entry name" value="PAS_fold"/>
</dbReference>